<dbReference type="Pfam" id="PF14863">
    <property type="entry name" value="Alkyl_sulf_dimr"/>
    <property type="match status" value="1"/>
</dbReference>
<dbReference type="Gene3D" id="1.25.40.880">
    <property type="entry name" value="Alkyl sulfatase, dimerisation domain"/>
    <property type="match status" value="1"/>
</dbReference>
<dbReference type="AlphaFoldDB" id="A0A939FBZ7"/>
<dbReference type="PANTHER" id="PTHR43223">
    <property type="entry name" value="ALKYL/ARYL-SULFATASE"/>
    <property type="match status" value="1"/>
</dbReference>
<feature type="chain" id="PRO_5036860192" evidence="5">
    <location>
        <begin position="30"/>
        <end position="648"/>
    </location>
</feature>
<dbReference type="SUPFAM" id="SSF55718">
    <property type="entry name" value="SCP-like"/>
    <property type="match status" value="1"/>
</dbReference>
<dbReference type="InterPro" id="IPR044097">
    <property type="entry name" value="Bds1/SdsA1_MBL-fold"/>
</dbReference>
<dbReference type="RefSeq" id="WP_206968257.1">
    <property type="nucleotide sequence ID" value="NZ_BAAAJJ010000006.1"/>
</dbReference>
<dbReference type="SMART" id="SM00849">
    <property type="entry name" value="Lactamase_B"/>
    <property type="match status" value="1"/>
</dbReference>
<reference evidence="7" key="1">
    <citation type="submission" date="2021-03" db="EMBL/GenBank/DDBJ databases">
        <title>Streptomyces poriferae sp. nov., a novel marine sponge-derived Actinobacteria species with anti-MRSA activity.</title>
        <authorList>
            <person name="Sandoval-Powers M."/>
            <person name="Kralova S."/>
            <person name="Nguyen G.-S."/>
            <person name="Fawwal D."/>
            <person name="Degnes K."/>
            <person name="Klinkenberg G."/>
            <person name="Sletta H."/>
            <person name="Wentzel A."/>
            <person name="Liles M.R."/>
        </authorList>
    </citation>
    <scope>NUCLEOTIDE SEQUENCE</scope>
    <source>
        <strain evidence="7">DSM 41794</strain>
    </source>
</reference>
<sequence>MSPINRRGFVTAAAGAAAAAVAVSPEAFAAGRPHGTAADGTESATDGDSLNYDDTTDFTNADKGFIAALTPGVVKNAAGKVVWDNDAYSFLKGDAPKTANKSLWRQSQLASKQGLYKVTDRIYQVRGLDLSNMTIVEGDTGIIVIDPLISAETAAAALKLYRDNRGDKKVTALIYTHPHADHFGGAFGVLPNGAGDVPVIAPDGFLDHAVSENVYAGTAMTRRASYMYGAQLPKSAAGQIGCGLGQTVSVGTVGLIAPTKSISATGQVETFDGVRIEFQMTPGTEAPAEMNFLFPDLRAVCMAENATHTMHNIITLRGAEVRDAREWSHYLNESIERFDGRVDVAFASHHWPTWGGAEITSLLTQQRDLYAYMHDQTLRMMNLGMTGAEIAEEITLPPALEGWANRGYYGSLSHNVKGIYQRYMGWFDANPAHLWEHPPVEESKRYVRAIGGRGATVARALQCVHEGDLRFAATLLNHVVFADPSYTRAKSELAKVYTRLGQATENAVWRNFYLAGAMELTEGVKPVSTSTSSPTMLMALTVDQLIDSVAIKINGPKAWDLKVVMDWSFPALGKIWHLTLQNGVLTYRSDAVADPSAGVTLTMTKPQLLSLLGGNGLGDIKVAGDVSLLQRMLAVVEKPDPNFAIVTP</sequence>
<protein>
    <submittedName>
        <fullName evidence="7">MBL fold metallo-hydrolase</fullName>
    </submittedName>
</protein>
<keyword evidence="5" id="KW-0732">Signal</keyword>
<feature type="signal peptide" evidence="5">
    <location>
        <begin position="1"/>
        <end position="29"/>
    </location>
</feature>
<dbReference type="InterPro" id="IPR036866">
    <property type="entry name" value="RibonucZ/Hydroxyglut_hydro"/>
</dbReference>
<keyword evidence="8" id="KW-1185">Reference proteome</keyword>
<dbReference type="InterPro" id="IPR038536">
    <property type="entry name" value="Alkyl/aryl-sulf_dimr_sf"/>
</dbReference>
<evidence type="ECO:0000256" key="1">
    <source>
        <dbReference type="ARBA" id="ARBA00022723"/>
    </source>
</evidence>
<dbReference type="CDD" id="cd07710">
    <property type="entry name" value="arylsulfatase_Sdsa1-like_MBL-fold"/>
    <property type="match status" value="1"/>
</dbReference>
<evidence type="ECO:0000313" key="7">
    <source>
        <dbReference type="EMBL" id="MBO0516471.1"/>
    </source>
</evidence>
<evidence type="ECO:0000256" key="5">
    <source>
        <dbReference type="SAM" id="SignalP"/>
    </source>
</evidence>
<dbReference type="Pfam" id="PF00753">
    <property type="entry name" value="Lactamase_B"/>
    <property type="match status" value="1"/>
</dbReference>
<keyword evidence="1" id="KW-0479">Metal-binding</keyword>
<dbReference type="EMBL" id="JAFLRJ010000400">
    <property type="protein sequence ID" value="MBO0516471.1"/>
    <property type="molecule type" value="Genomic_DNA"/>
</dbReference>
<evidence type="ECO:0000313" key="8">
    <source>
        <dbReference type="Proteomes" id="UP000664167"/>
    </source>
</evidence>
<dbReference type="Gene3D" id="3.30.1050.10">
    <property type="entry name" value="SCP2 sterol-binding domain"/>
    <property type="match status" value="1"/>
</dbReference>
<dbReference type="InterPro" id="IPR006311">
    <property type="entry name" value="TAT_signal"/>
</dbReference>
<dbReference type="InterPro" id="IPR029228">
    <property type="entry name" value="Alkyl_sulf_dimr"/>
</dbReference>
<dbReference type="PROSITE" id="PS51318">
    <property type="entry name" value="TAT"/>
    <property type="match status" value="1"/>
</dbReference>
<dbReference type="GO" id="GO:0018741">
    <property type="term" value="F:linear primary-alkylsulfatase activity"/>
    <property type="evidence" value="ECO:0007669"/>
    <property type="project" value="InterPro"/>
</dbReference>
<gene>
    <name evidence="7" type="ORF">J0695_32580</name>
</gene>
<evidence type="ECO:0000256" key="3">
    <source>
        <dbReference type="ARBA" id="ARBA00022833"/>
    </source>
</evidence>
<dbReference type="GO" id="GO:0018909">
    <property type="term" value="P:dodecyl sulfate metabolic process"/>
    <property type="evidence" value="ECO:0007669"/>
    <property type="project" value="InterPro"/>
</dbReference>
<dbReference type="SUPFAM" id="SSF56281">
    <property type="entry name" value="Metallo-hydrolase/oxidoreductase"/>
    <property type="match status" value="1"/>
</dbReference>
<accession>A0A939FBZ7</accession>
<keyword evidence="2" id="KW-0378">Hydrolase</keyword>
<evidence type="ECO:0000259" key="6">
    <source>
        <dbReference type="SMART" id="SM00849"/>
    </source>
</evidence>
<evidence type="ECO:0000256" key="2">
    <source>
        <dbReference type="ARBA" id="ARBA00022801"/>
    </source>
</evidence>
<evidence type="ECO:0000256" key="4">
    <source>
        <dbReference type="ARBA" id="ARBA00033751"/>
    </source>
</evidence>
<dbReference type="InterPro" id="IPR036527">
    <property type="entry name" value="SCP2_sterol-bd_dom_sf"/>
</dbReference>
<dbReference type="GO" id="GO:0046872">
    <property type="term" value="F:metal ion binding"/>
    <property type="evidence" value="ECO:0007669"/>
    <property type="project" value="UniProtKB-KW"/>
</dbReference>
<dbReference type="Proteomes" id="UP000664167">
    <property type="component" value="Unassembled WGS sequence"/>
</dbReference>
<dbReference type="InterPro" id="IPR001279">
    <property type="entry name" value="Metallo-B-lactamas"/>
</dbReference>
<name>A0A939FBZ7_9ACTN</name>
<dbReference type="Pfam" id="PF14864">
    <property type="entry name" value="Alkyl_sulf_C"/>
    <property type="match status" value="1"/>
</dbReference>
<dbReference type="InterPro" id="IPR052195">
    <property type="entry name" value="Bact_Alkyl/Aryl-Sulfatase"/>
</dbReference>
<dbReference type="GO" id="GO:0046983">
    <property type="term" value="F:protein dimerization activity"/>
    <property type="evidence" value="ECO:0007669"/>
    <property type="project" value="InterPro"/>
</dbReference>
<proteinExistence type="inferred from homology"/>
<dbReference type="InterPro" id="IPR029229">
    <property type="entry name" value="Alkyl_sulf_C"/>
</dbReference>
<dbReference type="PANTHER" id="PTHR43223:SF1">
    <property type="entry name" value="ALKYL_ARYL-SULFATASE BDS1"/>
    <property type="match status" value="1"/>
</dbReference>
<dbReference type="Gene3D" id="3.60.15.30">
    <property type="entry name" value="Metallo-beta-lactamase domain"/>
    <property type="match status" value="1"/>
</dbReference>
<feature type="domain" description="Metallo-beta-lactamase" evidence="6">
    <location>
        <begin position="130"/>
        <end position="349"/>
    </location>
</feature>
<organism evidence="7 8">
    <name type="scientific">Streptomyces beijiangensis</name>
    <dbReference type="NCBI Taxonomy" id="163361"/>
    <lineage>
        <taxon>Bacteria</taxon>
        <taxon>Bacillati</taxon>
        <taxon>Actinomycetota</taxon>
        <taxon>Actinomycetes</taxon>
        <taxon>Kitasatosporales</taxon>
        <taxon>Streptomycetaceae</taxon>
        <taxon>Streptomyces</taxon>
    </lineage>
</organism>
<dbReference type="FunFam" id="3.60.15.30:FF:000001">
    <property type="entry name" value="Alkyl/aryl-sulfatase BDS1"/>
    <property type="match status" value="1"/>
</dbReference>
<comment type="caution">
    <text evidence="7">The sequence shown here is derived from an EMBL/GenBank/DDBJ whole genome shotgun (WGS) entry which is preliminary data.</text>
</comment>
<comment type="similarity">
    <text evidence="4">Belongs to the metallo-beta-lactamase superfamily. Type III sulfatase family.</text>
</comment>
<keyword evidence="3" id="KW-0862">Zinc</keyword>